<feature type="signal peptide" evidence="1">
    <location>
        <begin position="1"/>
        <end position="18"/>
    </location>
</feature>
<accession>A0A8H6KTC2</accession>
<reference evidence="2" key="1">
    <citation type="journal article" date="2020" name="Phytopathology">
        <title>Genome Sequence Resources of Colletotrichum truncatum, C. plurivorum, C. musicola, and C. sojae: Four Species Pathogenic to Soybean (Glycine max).</title>
        <authorList>
            <person name="Rogerio F."/>
            <person name="Boufleur T.R."/>
            <person name="Ciampi-Guillardi M."/>
            <person name="Sukno S.A."/>
            <person name="Thon M.R."/>
            <person name="Massola Junior N.S."/>
            <person name="Baroncelli R."/>
        </authorList>
    </citation>
    <scope>NUCLEOTIDE SEQUENCE</scope>
    <source>
        <strain evidence="2">LFN00145</strain>
    </source>
</reference>
<dbReference type="EMBL" id="WIGO01000031">
    <property type="protein sequence ID" value="KAF6836576.1"/>
    <property type="molecule type" value="Genomic_DNA"/>
</dbReference>
<evidence type="ECO:0000313" key="2">
    <source>
        <dbReference type="EMBL" id="KAF6836576.1"/>
    </source>
</evidence>
<dbReference type="AlphaFoldDB" id="A0A8H6KTC2"/>
<evidence type="ECO:0000256" key="1">
    <source>
        <dbReference type="SAM" id="SignalP"/>
    </source>
</evidence>
<gene>
    <name evidence="2" type="ORF">CPLU01_03611</name>
</gene>
<feature type="chain" id="PRO_5034447531" evidence="1">
    <location>
        <begin position="19"/>
        <end position="147"/>
    </location>
</feature>
<evidence type="ECO:0000313" key="3">
    <source>
        <dbReference type="Proteomes" id="UP000654918"/>
    </source>
</evidence>
<comment type="caution">
    <text evidence="2">The sequence shown here is derived from an EMBL/GenBank/DDBJ whole genome shotgun (WGS) entry which is preliminary data.</text>
</comment>
<protein>
    <submittedName>
        <fullName evidence="2">Uncharacterized protein</fullName>
    </submittedName>
</protein>
<proteinExistence type="predicted"/>
<organism evidence="2 3">
    <name type="scientific">Colletotrichum plurivorum</name>
    <dbReference type="NCBI Taxonomy" id="2175906"/>
    <lineage>
        <taxon>Eukaryota</taxon>
        <taxon>Fungi</taxon>
        <taxon>Dikarya</taxon>
        <taxon>Ascomycota</taxon>
        <taxon>Pezizomycotina</taxon>
        <taxon>Sordariomycetes</taxon>
        <taxon>Hypocreomycetidae</taxon>
        <taxon>Glomerellales</taxon>
        <taxon>Glomerellaceae</taxon>
        <taxon>Colletotrichum</taxon>
        <taxon>Colletotrichum orchidearum species complex</taxon>
    </lineage>
</organism>
<sequence>MVNFSALLVAASASTASAALPAFTWTRCTNAPRCQSREAVSTGGFKVSGAVAPGGIFIFPGVPLSTYSSSTGFVYDRNDGYWYSSDKDGLYVSPTGYVNFAHGLDRIGINSKNQDIGTTYWSGGSKPCCLPDPVGRDILDVAAYNQY</sequence>
<dbReference type="Proteomes" id="UP000654918">
    <property type="component" value="Unassembled WGS sequence"/>
</dbReference>
<name>A0A8H6KTC2_9PEZI</name>
<keyword evidence="3" id="KW-1185">Reference proteome</keyword>
<keyword evidence="1" id="KW-0732">Signal</keyword>